<accession>X1TZ57</accession>
<reference evidence="2" key="1">
    <citation type="journal article" date="2014" name="Front. Microbiol.">
        <title>High frequency of phylogenetically diverse reductive dehalogenase-homologous genes in deep subseafloor sedimentary metagenomes.</title>
        <authorList>
            <person name="Kawai M."/>
            <person name="Futagami T."/>
            <person name="Toyoda A."/>
            <person name="Takaki Y."/>
            <person name="Nishi S."/>
            <person name="Hori S."/>
            <person name="Arai W."/>
            <person name="Tsubouchi T."/>
            <person name="Morono Y."/>
            <person name="Uchiyama I."/>
            <person name="Ito T."/>
            <person name="Fujiyama A."/>
            <person name="Inagaki F."/>
            <person name="Takami H."/>
        </authorList>
    </citation>
    <scope>NUCLEOTIDE SEQUENCE</scope>
    <source>
        <strain evidence="2">Expedition CK06-06</strain>
    </source>
</reference>
<evidence type="ECO:0000256" key="1">
    <source>
        <dbReference type="SAM" id="Coils"/>
    </source>
</evidence>
<dbReference type="InterPro" id="IPR036291">
    <property type="entry name" value="NAD(P)-bd_dom_sf"/>
</dbReference>
<keyword evidence="1" id="KW-0175">Coiled coil</keyword>
<feature type="non-terminal residue" evidence="2">
    <location>
        <position position="1"/>
    </location>
</feature>
<name>X1TZ57_9ZZZZ</name>
<proteinExistence type="predicted"/>
<feature type="coiled-coil region" evidence="1">
    <location>
        <begin position="216"/>
        <end position="246"/>
    </location>
</feature>
<comment type="caution">
    <text evidence="2">The sequence shown here is derived from an EMBL/GenBank/DDBJ whole genome shotgun (WGS) entry which is preliminary data.</text>
</comment>
<gene>
    <name evidence="2" type="ORF">S12H4_36644</name>
</gene>
<dbReference type="AlphaFoldDB" id="X1TZ57"/>
<sequence length="257" mass="30102">RLDNPMIKTTDVLAPSRGDYYALTKITAEKFIRDSGVDFAIFRLTYITSVNKLNMDPLMFHMPLDTSIEICDTKDVGLALANAVENDEVWGDTFNLAGGERCRITYREYLNDMMEIFGLGQNFLPKEGFAEKDFHCGFCDTHKSENLLHYQRHTLNDYYKDVEKKVRTKRYFVPMVKWIIRLNLLKKSEFYKRFRFFKKKAGAFTVSENKLIRKILSTNFDRIELLERKIEKLEELTSNLVEKRGDLVSINQTQSIS</sequence>
<dbReference type="SUPFAM" id="SSF51735">
    <property type="entry name" value="NAD(P)-binding Rossmann-fold domains"/>
    <property type="match status" value="1"/>
</dbReference>
<evidence type="ECO:0000313" key="2">
    <source>
        <dbReference type="EMBL" id="GAI92855.1"/>
    </source>
</evidence>
<dbReference type="EMBL" id="BARW01021862">
    <property type="protein sequence ID" value="GAI92855.1"/>
    <property type="molecule type" value="Genomic_DNA"/>
</dbReference>
<dbReference type="Gene3D" id="3.40.50.720">
    <property type="entry name" value="NAD(P)-binding Rossmann-like Domain"/>
    <property type="match status" value="1"/>
</dbReference>
<evidence type="ECO:0008006" key="3">
    <source>
        <dbReference type="Google" id="ProtNLM"/>
    </source>
</evidence>
<protein>
    <recommendedName>
        <fullName evidence="3">NAD-dependent epimerase/dehydratase domain-containing protein</fullName>
    </recommendedName>
</protein>
<organism evidence="2">
    <name type="scientific">marine sediment metagenome</name>
    <dbReference type="NCBI Taxonomy" id="412755"/>
    <lineage>
        <taxon>unclassified sequences</taxon>
        <taxon>metagenomes</taxon>
        <taxon>ecological metagenomes</taxon>
    </lineage>
</organism>